<evidence type="ECO:0000313" key="2">
    <source>
        <dbReference type="EMBL" id="KAF2138601.1"/>
    </source>
</evidence>
<gene>
    <name evidence="2" type="ORF">K452DRAFT_88965</name>
</gene>
<name>A0A6A6B719_9PEZI</name>
<protein>
    <recommendedName>
        <fullName evidence="4">C2H2-type domain-containing protein</fullName>
    </recommendedName>
</protein>
<keyword evidence="3" id="KW-1185">Reference proteome</keyword>
<feature type="region of interest" description="Disordered" evidence="1">
    <location>
        <begin position="162"/>
        <end position="254"/>
    </location>
</feature>
<proteinExistence type="predicted"/>
<feature type="compositionally biased region" description="Low complexity" evidence="1">
    <location>
        <begin position="195"/>
        <end position="206"/>
    </location>
</feature>
<dbReference type="RefSeq" id="XP_033394314.1">
    <property type="nucleotide sequence ID" value="XM_033547284.1"/>
</dbReference>
<organism evidence="2 3">
    <name type="scientific">Aplosporella prunicola CBS 121167</name>
    <dbReference type="NCBI Taxonomy" id="1176127"/>
    <lineage>
        <taxon>Eukaryota</taxon>
        <taxon>Fungi</taxon>
        <taxon>Dikarya</taxon>
        <taxon>Ascomycota</taxon>
        <taxon>Pezizomycotina</taxon>
        <taxon>Dothideomycetes</taxon>
        <taxon>Dothideomycetes incertae sedis</taxon>
        <taxon>Botryosphaeriales</taxon>
        <taxon>Aplosporellaceae</taxon>
        <taxon>Aplosporella</taxon>
    </lineage>
</organism>
<sequence>MARMSLRSTAARLRLGKRYWTGLGSLPSPRVLLSTRRHSTYELDAGTAPSYPSFSAASRTYPTWDVARSVAQTPQHPALDVATSESIENAYHHHQIPGWNVPHMGAEYIEDAEDDIGVDYQGDEDYDFTTAFGSDLLSSYANDAVSYSMYFPPVPSADNSTLGTYTYTHPENNLSPYPQWPQPATSSPVPNQTETTNPDTDATPTRTRPRPPLRPPSPSSGPSNDTSLNANAPTSPPRLNRNPRGPPYSCPNPTCASTTQFARHADLMRHAQTVHRRDGALLLDCPRRNCVRRGANGFSRRDHLREHLRAWHMVDIPKRGTRSRGVVGGGRGRGRGRWV</sequence>
<accession>A0A6A6B719</accession>
<dbReference type="Proteomes" id="UP000799438">
    <property type="component" value="Unassembled WGS sequence"/>
</dbReference>
<feature type="compositionally biased region" description="Polar residues" evidence="1">
    <location>
        <begin position="162"/>
        <end position="194"/>
    </location>
</feature>
<evidence type="ECO:0000256" key="1">
    <source>
        <dbReference type="SAM" id="MobiDB-lite"/>
    </source>
</evidence>
<reference evidence="2" key="1">
    <citation type="journal article" date="2020" name="Stud. Mycol.">
        <title>101 Dothideomycetes genomes: a test case for predicting lifestyles and emergence of pathogens.</title>
        <authorList>
            <person name="Haridas S."/>
            <person name="Albert R."/>
            <person name="Binder M."/>
            <person name="Bloem J."/>
            <person name="Labutti K."/>
            <person name="Salamov A."/>
            <person name="Andreopoulos B."/>
            <person name="Baker S."/>
            <person name="Barry K."/>
            <person name="Bills G."/>
            <person name="Bluhm B."/>
            <person name="Cannon C."/>
            <person name="Castanera R."/>
            <person name="Culley D."/>
            <person name="Daum C."/>
            <person name="Ezra D."/>
            <person name="Gonzalez J."/>
            <person name="Henrissat B."/>
            <person name="Kuo A."/>
            <person name="Liang C."/>
            <person name="Lipzen A."/>
            <person name="Lutzoni F."/>
            <person name="Magnuson J."/>
            <person name="Mondo S."/>
            <person name="Nolan M."/>
            <person name="Ohm R."/>
            <person name="Pangilinan J."/>
            <person name="Park H.-J."/>
            <person name="Ramirez L."/>
            <person name="Alfaro M."/>
            <person name="Sun H."/>
            <person name="Tritt A."/>
            <person name="Yoshinaga Y."/>
            <person name="Zwiers L.-H."/>
            <person name="Turgeon B."/>
            <person name="Goodwin S."/>
            <person name="Spatafora J."/>
            <person name="Crous P."/>
            <person name="Grigoriev I."/>
        </authorList>
    </citation>
    <scope>NUCLEOTIDE SEQUENCE</scope>
    <source>
        <strain evidence="2">CBS 121167</strain>
    </source>
</reference>
<feature type="compositionally biased region" description="Pro residues" evidence="1">
    <location>
        <begin position="210"/>
        <end position="219"/>
    </location>
</feature>
<evidence type="ECO:0008006" key="4">
    <source>
        <dbReference type="Google" id="ProtNLM"/>
    </source>
</evidence>
<dbReference type="EMBL" id="ML995496">
    <property type="protein sequence ID" value="KAF2138601.1"/>
    <property type="molecule type" value="Genomic_DNA"/>
</dbReference>
<dbReference type="AlphaFoldDB" id="A0A6A6B719"/>
<evidence type="ECO:0000313" key="3">
    <source>
        <dbReference type="Proteomes" id="UP000799438"/>
    </source>
</evidence>
<dbReference type="OrthoDB" id="2687452at2759"/>
<dbReference type="GeneID" id="54304791"/>